<dbReference type="OrthoDB" id="2408529at2759"/>
<name>A0A397GHD0_9GLOM</name>
<dbReference type="AlphaFoldDB" id="A0A397GHD0"/>
<keyword evidence="1" id="KW-0812">Transmembrane</keyword>
<evidence type="ECO:0000313" key="3">
    <source>
        <dbReference type="Proteomes" id="UP000266861"/>
    </source>
</evidence>
<gene>
    <name evidence="2" type="ORF">Glove_541g20</name>
</gene>
<feature type="transmembrane region" description="Helical" evidence="1">
    <location>
        <begin position="86"/>
        <end position="104"/>
    </location>
</feature>
<evidence type="ECO:0008006" key="4">
    <source>
        <dbReference type="Google" id="ProtNLM"/>
    </source>
</evidence>
<dbReference type="PROSITE" id="PS51257">
    <property type="entry name" value="PROKAR_LIPOPROTEIN"/>
    <property type="match status" value="1"/>
</dbReference>
<dbReference type="Proteomes" id="UP000266861">
    <property type="component" value="Unassembled WGS sequence"/>
</dbReference>
<protein>
    <recommendedName>
        <fullName evidence="4">MARVEL domain-containing protein</fullName>
    </recommendedName>
</protein>
<accession>A0A397GHD0</accession>
<keyword evidence="3" id="KW-1185">Reference proteome</keyword>
<keyword evidence="1" id="KW-0472">Membrane</keyword>
<feature type="transmembrane region" description="Helical" evidence="1">
    <location>
        <begin position="144"/>
        <end position="162"/>
    </location>
</feature>
<proteinExistence type="predicted"/>
<keyword evidence="1" id="KW-1133">Transmembrane helix</keyword>
<evidence type="ECO:0000313" key="2">
    <source>
        <dbReference type="EMBL" id="RHZ48836.1"/>
    </source>
</evidence>
<reference evidence="2 3" key="1">
    <citation type="submission" date="2018-08" db="EMBL/GenBank/DDBJ databases">
        <title>Genome and evolution of the arbuscular mycorrhizal fungus Diversispora epigaea (formerly Glomus versiforme) and its bacterial endosymbionts.</title>
        <authorList>
            <person name="Sun X."/>
            <person name="Fei Z."/>
            <person name="Harrison M."/>
        </authorList>
    </citation>
    <scope>NUCLEOTIDE SEQUENCE [LARGE SCALE GENOMIC DNA]</scope>
    <source>
        <strain evidence="2 3">IT104</strain>
    </source>
</reference>
<feature type="transmembrane region" description="Helical" evidence="1">
    <location>
        <begin position="50"/>
        <end position="66"/>
    </location>
</feature>
<dbReference type="EMBL" id="PQFF01000460">
    <property type="protein sequence ID" value="RHZ48836.1"/>
    <property type="molecule type" value="Genomic_DNA"/>
</dbReference>
<organism evidence="2 3">
    <name type="scientific">Diversispora epigaea</name>
    <dbReference type="NCBI Taxonomy" id="1348612"/>
    <lineage>
        <taxon>Eukaryota</taxon>
        <taxon>Fungi</taxon>
        <taxon>Fungi incertae sedis</taxon>
        <taxon>Mucoromycota</taxon>
        <taxon>Glomeromycotina</taxon>
        <taxon>Glomeromycetes</taxon>
        <taxon>Diversisporales</taxon>
        <taxon>Diversisporaceae</taxon>
        <taxon>Diversispora</taxon>
    </lineage>
</organism>
<feature type="transmembrane region" description="Helical" evidence="1">
    <location>
        <begin position="12"/>
        <end position="38"/>
    </location>
</feature>
<evidence type="ECO:0000256" key="1">
    <source>
        <dbReference type="SAM" id="Phobius"/>
    </source>
</evidence>
<comment type="caution">
    <text evidence="2">The sequence shown here is derived from an EMBL/GenBank/DDBJ whole genome shotgun (WGS) entry which is preliminary data.</text>
</comment>
<sequence>MSFKKFLKISLGIVLLIPLTILFFGCPTLEFFKIIFFIKSKRKLEIAVEIIYLVISLFCPLLVISLSIKKCCSRCCLISYESLKQVLMWLLLLWLIWAFLYTHLTWGEFNDTSFFCSDYQDDEGFDKNSLIACKVRAANLICQWAFLFLAILWARFLHLGYIDESLDIGSRLVDNNYNKFDPDDLNPGGEHGDTNFGGKGE</sequence>